<comment type="caution">
    <text evidence="1">The sequence shown here is derived from an EMBL/GenBank/DDBJ whole genome shotgun (WGS) entry which is preliminary data.</text>
</comment>
<gene>
    <name evidence="1" type="ORF">ANCCAN_08992</name>
</gene>
<evidence type="ECO:0008006" key="3">
    <source>
        <dbReference type="Google" id="ProtNLM"/>
    </source>
</evidence>
<dbReference type="AlphaFoldDB" id="A0A368GQ06"/>
<accession>A0A368GQ06</accession>
<sequence>SIACYARVWKYDFRVVNSSDYRDECPHRDKFFRRHCVAARILGAYEYILFLDADIGVVNPKKRIEQFLDAKAEVIFYDRFFNWEVMAGAYLARNTDWTKNFLDGFANYEFRLPKSFHGTDNGALHVSDSRLVVADKAYLAEVILGANNTGLTACLHVYGNSKNFDDLFMYEACVRKLLGNGVHFGRIKILPKGTAWARDNWMTNSLWNPERDFMMHNWKFTQLRTYKNTPLP</sequence>
<dbReference type="PANTHER" id="PTHR31562:SF9">
    <property type="entry name" value="GLYCOSYLTRANSFERASE FAMILY 8 PROTEIN"/>
    <property type="match status" value="1"/>
</dbReference>
<feature type="non-terminal residue" evidence="1">
    <location>
        <position position="1"/>
    </location>
</feature>
<organism evidence="1 2">
    <name type="scientific">Ancylostoma caninum</name>
    <name type="common">Dog hookworm</name>
    <dbReference type="NCBI Taxonomy" id="29170"/>
    <lineage>
        <taxon>Eukaryota</taxon>
        <taxon>Metazoa</taxon>
        <taxon>Ecdysozoa</taxon>
        <taxon>Nematoda</taxon>
        <taxon>Chromadorea</taxon>
        <taxon>Rhabditida</taxon>
        <taxon>Rhabditina</taxon>
        <taxon>Rhabditomorpha</taxon>
        <taxon>Strongyloidea</taxon>
        <taxon>Ancylostomatidae</taxon>
        <taxon>Ancylostomatinae</taxon>
        <taxon>Ancylostoma</taxon>
    </lineage>
</organism>
<dbReference type="InterPro" id="IPR004988">
    <property type="entry name" value="DUF273"/>
</dbReference>
<keyword evidence="2" id="KW-1185">Reference proteome</keyword>
<dbReference type="PANTHER" id="PTHR31562">
    <property type="entry name" value="PROTEIN CBG18972"/>
    <property type="match status" value="1"/>
</dbReference>
<evidence type="ECO:0000313" key="2">
    <source>
        <dbReference type="Proteomes" id="UP000252519"/>
    </source>
</evidence>
<dbReference type="InterPro" id="IPR029044">
    <property type="entry name" value="Nucleotide-diphossugar_trans"/>
</dbReference>
<dbReference type="Pfam" id="PF03314">
    <property type="entry name" value="DUF273"/>
    <property type="match status" value="1"/>
</dbReference>
<dbReference type="STRING" id="29170.A0A368GQ06"/>
<name>A0A368GQ06_ANCCA</name>
<dbReference type="Proteomes" id="UP000252519">
    <property type="component" value="Unassembled WGS sequence"/>
</dbReference>
<evidence type="ECO:0000313" key="1">
    <source>
        <dbReference type="EMBL" id="RCN44997.1"/>
    </source>
</evidence>
<proteinExistence type="predicted"/>
<dbReference type="Gene3D" id="3.90.550.10">
    <property type="entry name" value="Spore Coat Polysaccharide Biosynthesis Protein SpsA, Chain A"/>
    <property type="match status" value="1"/>
</dbReference>
<dbReference type="EMBL" id="JOJR01000114">
    <property type="protein sequence ID" value="RCN44997.1"/>
    <property type="molecule type" value="Genomic_DNA"/>
</dbReference>
<dbReference type="OrthoDB" id="407658at2759"/>
<protein>
    <recommendedName>
        <fullName evidence="3">Nucleotide-diphospho-sugar transferase domain-containing protein</fullName>
    </recommendedName>
</protein>
<reference evidence="1 2" key="1">
    <citation type="submission" date="2014-10" db="EMBL/GenBank/DDBJ databases">
        <title>Draft genome of the hookworm Ancylostoma caninum.</title>
        <authorList>
            <person name="Mitreva M."/>
        </authorList>
    </citation>
    <scope>NUCLEOTIDE SEQUENCE [LARGE SCALE GENOMIC DNA]</scope>
    <source>
        <strain evidence="1 2">Baltimore</strain>
    </source>
</reference>